<organism evidence="1 2">
    <name type="scientific">Prymnesium parvum</name>
    <name type="common">Toxic golden alga</name>
    <dbReference type="NCBI Taxonomy" id="97485"/>
    <lineage>
        <taxon>Eukaryota</taxon>
        <taxon>Haptista</taxon>
        <taxon>Haptophyta</taxon>
        <taxon>Prymnesiophyceae</taxon>
        <taxon>Prymnesiales</taxon>
        <taxon>Prymnesiaceae</taxon>
        <taxon>Prymnesium</taxon>
    </lineage>
</organism>
<keyword evidence="2" id="KW-1185">Reference proteome</keyword>
<dbReference type="Proteomes" id="UP001515480">
    <property type="component" value="Unassembled WGS sequence"/>
</dbReference>
<sequence length="116" mass="13050">MDTVDLGSGWHSNHALKLFDSDLINNEQMGRDATRTLATTRKRQRNNQTTPPYAAFLTSAPTPRVPCCARRRPQPRAQDIGRRLAVLHRCGTPDHVFPDSLDGYRTYNDRLTSTAA</sequence>
<dbReference type="AlphaFoldDB" id="A0AB34J9H0"/>
<accession>A0AB34J9H0</accession>
<evidence type="ECO:0000313" key="1">
    <source>
        <dbReference type="EMBL" id="KAL1515286.1"/>
    </source>
</evidence>
<protein>
    <submittedName>
        <fullName evidence="1">Uncharacterized protein</fullName>
    </submittedName>
</protein>
<proteinExistence type="predicted"/>
<gene>
    <name evidence="1" type="ORF">AB1Y20_001918</name>
</gene>
<name>A0AB34J9H0_PRYPA</name>
<reference evidence="1 2" key="1">
    <citation type="journal article" date="2024" name="Science">
        <title>Giant polyketide synthase enzymes in the biosynthesis of giant marine polyether toxins.</title>
        <authorList>
            <person name="Fallon T.R."/>
            <person name="Shende V.V."/>
            <person name="Wierzbicki I.H."/>
            <person name="Pendleton A.L."/>
            <person name="Watervoot N.F."/>
            <person name="Auber R.P."/>
            <person name="Gonzalez D.J."/>
            <person name="Wisecaver J.H."/>
            <person name="Moore B.S."/>
        </authorList>
    </citation>
    <scope>NUCLEOTIDE SEQUENCE [LARGE SCALE GENOMIC DNA]</scope>
    <source>
        <strain evidence="1 2">12B1</strain>
    </source>
</reference>
<dbReference type="EMBL" id="JBGBPQ010000011">
    <property type="protein sequence ID" value="KAL1515286.1"/>
    <property type="molecule type" value="Genomic_DNA"/>
</dbReference>
<evidence type="ECO:0000313" key="2">
    <source>
        <dbReference type="Proteomes" id="UP001515480"/>
    </source>
</evidence>
<comment type="caution">
    <text evidence="1">The sequence shown here is derived from an EMBL/GenBank/DDBJ whole genome shotgun (WGS) entry which is preliminary data.</text>
</comment>